<dbReference type="EMBL" id="JSWE01000036">
    <property type="protein sequence ID" value="KIE06174.1"/>
    <property type="molecule type" value="Genomic_DNA"/>
</dbReference>
<name>A0A0C1QL01_9RICK</name>
<dbReference type="Pfam" id="PF04610">
    <property type="entry name" value="TrbL"/>
    <property type="match status" value="1"/>
</dbReference>
<dbReference type="AlphaFoldDB" id="A0A0C1QL01"/>
<evidence type="ECO:0000256" key="7">
    <source>
        <dbReference type="SAM" id="Phobius"/>
    </source>
</evidence>
<dbReference type="GO" id="GO:0030255">
    <property type="term" value="P:protein secretion by the type IV secretion system"/>
    <property type="evidence" value="ECO:0007669"/>
    <property type="project" value="InterPro"/>
</dbReference>
<accession>A0A0C1QL01</accession>
<keyword evidence="6 7" id="KW-0472">Membrane</keyword>
<evidence type="ECO:0000313" key="10">
    <source>
        <dbReference type="Proteomes" id="UP000031258"/>
    </source>
</evidence>
<evidence type="ECO:0000256" key="6">
    <source>
        <dbReference type="ARBA" id="ARBA00023136"/>
    </source>
</evidence>
<feature type="transmembrane region" description="Helical" evidence="7">
    <location>
        <begin position="787"/>
        <end position="810"/>
    </location>
</feature>
<dbReference type="OrthoDB" id="7164951at2"/>
<dbReference type="STRING" id="86105.NF27_BK00950"/>
<sequence>MPHLLKNILAIVIIFTCKVAFAGSFYTNCITGNDFGGSNKIENMVLAPLNPVCQDRCNIECTSFSREVNGVELNQSVITACKTDCQNGVYYSSSYYDVKDASVIPPVIEIKAPITIKTHCGDNEWAKNNTYATNINVKKGDKIRLSIAGNSSNNIVYLCGKKDVLLQPIFSSSKPSEWENDSNQTQWISQAQHECLYYMNTGEWNNLTNYKLWSLNYSPLSQNYASKCVAGQSVNVPDAASIKIDNVTEAILNANLGGSTTQNTPDNSFCKVVVPSNLSSIYGPCKWSARNYNFTDTGINVADGDELSISWSGRYSHFNHALGELDTNGLAKCMTDPKKSSSIRKACFDSFYADSSIQIKSARQSGFNVSSIPGIVMNGEATRLTPIGTTSFQINPEIKKTTLLGLQGNVIDENLKTTILTNIPGCVNASAVNDPIISKLQSSEKPECIQIDDLGTPHYNYSGILKGFSAERTPLAIRHNDGHTDIETLKMWYSDNFGGYNVDISWGGCPKYNGENVQYAVAPSGSAITESMWKDVPQNSYLQGNYLNINFNDPGTLFFRIKTLTPPAGSSAEIKKLYESPGSYFGQYYIVAELLKSDATITCGTICEFINMIHDVLVGSGDGRPGAAQSIFSSITRDAQYIGLVRALLVFYVAFFGVGFLIGTIKLNQQEALIRMVKVGVIITLISPNSWDFFGTYLLNMFIEGGIELIAIIVSGSFSSEVVDVTRDPFAVFSLFDGPISQIFSSAVWKKIYALICTGLLGLIVALVVMYCAIIYVLSLLKATLVYIYSLVGIALLITTAPIFICCLLFEITKTLFDSWWKYLVSYTLQPVMVFAAIAIFNLVIMVLLYTCLNFTACEFCILGIDLGSIYNECWIPGYRTTLAMNIPGNVPNFFIPENVISTALAFALLGNSMYKFTGFIASICAVLITGSVQREATAAAPADTTMSAMKNTVKTAISTTTQMASAGIKTAGAVGDKAAPGVGQVANKAGEGVEQAGEKAGAMLDSVMEKDK</sequence>
<feature type="chain" id="PRO_5002136894" description="Type IV secretion system protein" evidence="8">
    <location>
        <begin position="23"/>
        <end position="1013"/>
    </location>
</feature>
<evidence type="ECO:0000256" key="3">
    <source>
        <dbReference type="ARBA" id="ARBA00022692"/>
    </source>
</evidence>
<dbReference type="RefSeq" id="WP_039454770.1">
    <property type="nucleotide sequence ID" value="NZ_JSWE01000036.1"/>
</dbReference>
<reference evidence="9 10" key="1">
    <citation type="submission" date="2014-11" db="EMBL/GenBank/DDBJ databases">
        <title>A Rickettsiales Symbiont of Amoebae With Ancient Features.</title>
        <authorList>
            <person name="Schulz F."/>
            <person name="Martijn J."/>
            <person name="Wascher F."/>
            <person name="Kostanjsek R."/>
            <person name="Ettema T.J."/>
            <person name="Horn M."/>
        </authorList>
    </citation>
    <scope>NUCLEOTIDE SEQUENCE [LARGE SCALE GENOMIC DNA]</scope>
    <source>
        <strain evidence="9 10">UWC36</strain>
    </source>
</reference>
<evidence type="ECO:0000256" key="2">
    <source>
        <dbReference type="ARBA" id="ARBA00007802"/>
    </source>
</evidence>
<comment type="similarity">
    <text evidence="2">Belongs to the TrbL/VirB6 family.</text>
</comment>
<keyword evidence="3 7" id="KW-0812">Transmembrane</keyword>
<gene>
    <name evidence="9" type="ORF">NF27_BK00950</name>
</gene>
<dbReference type="GO" id="GO:0005886">
    <property type="term" value="C:plasma membrane"/>
    <property type="evidence" value="ECO:0007669"/>
    <property type="project" value="UniProtKB-SubCell"/>
</dbReference>
<evidence type="ECO:0000313" key="9">
    <source>
        <dbReference type="EMBL" id="KIE06174.1"/>
    </source>
</evidence>
<evidence type="ECO:0000256" key="1">
    <source>
        <dbReference type="ARBA" id="ARBA00004651"/>
    </source>
</evidence>
<dbReference type="Proteomes" id="UP000031258">
    <property type="component" value="Unassembled WGS sequence"/>
</dbReference>
<feature type="signal peptide" evidence="8">
    <location>
        <begin position="1"/>
        <end position="22"/>
    </location>
</feature>
<evidence type="ECO:0000256" key="5">
    <source>
        <dbReference type="ARBA" id="ARBA00022989"/>
    </source>
</evidence>
<evidence type="ECO:0000256" key="8">
    <source>
        <dbReference type="SAM" id="SignalP"/>
    </source>
</evidence>
<feature type="transmembrane region" description="Helical" evidence="7">
    <location>
        <begin position="641"/>
        <end position="665"/>
    </location>
</feature>
<feature type="transmembrane region" description="Helical" evidence="7">
    <location>
        <begin position="831"/>
        <end position="851"/>
    </location>
</feature>
<dbReference type="InterPro" id="IPR007688">
    <property type="entry name" value="Conjugal_tfr_TrbL/VirB6"/>
</dbReference>
<keyword evidence="4 8" id="KW-0732">Signal</keyword>
<feature type="transmembrane region" description="Helical" evidence="7">
    <location>
        <begin position="697"/>
        <end position="718"/>
    </location>
</feature>
<organism evidence="9 10">
    <name type="scientific">Candidatus Jidaibacter acanthamoebae</name>
    <dbReference type="NCBI Taxonomy" id="86105"/>
    <lineage>
        <taxon>Bacteria</taxon>
        <taxon>Pseudomonadati</taxon>
        <taxon>Pseudomonadota</taxon>
        <taxon>Alphaproteobacteria</taxon>
        <taxon>Rickettsiales</taxon>
        <taxon>Candidatus Midichloriaceae</taxon>
        <taxon>Candidatus Jidaibacter</taxon>
    </lineage>
</organism>
<protein>
    <recommendedName>
        <fullName evidence="11">Type IV secretion system protein</fullName>
    </recommendedName>
</protein>
<evidence type="ECO:0000256" key="4">
    <source>
        <dbReference type="ARBA" id="ARBA00022729"/>
    </source>
</evidence>
<comment type="caution">
    <text evidence="9">The sequence shown here is derived from an EMBL/GenBank/DDBJ whole genome shotgun (WGS) entry which is preliminary data.</text>
</comment>
<keyword evidence="5 7" id="KW-1133">Transmembrane helix</keyword>
<evidence type="ECO:0008006" key="11">
    <source>
        <dbReference type="Google" id="ProtNLM"/>
    </source>
</evidence>
<keyword evidence="10" id="KW-1185">Reference proteome</keyword>
<proteinExistence type="inferred from homology"/>
<comment type="subcellular location">
    <subcellularLocation>
        <location evidence="1">Cell membrane</location>
        <topology evidence="1">Multi-pass membrane protein</topology>
    </subcellularLocation>
</comment>
<feature type="transmembrane region" description="Helical" evidence="7">
    <location>
        <begin position="752"/>
        <end position="781"/>
    </location>
</feature>